<dbReference type="Proteomes" id="UP000076532">
    <property type="component" value="Unassembled WGS sequence"/>
</dbReference>
<dbReference type="PANTHER" id="PTHR43220">
    <property type="match status" value="1"/>
</dbReference>
<evidence type="ECO:0000313" key="9">
    <source>
        <dbReference type="Proteomes" id="UP000076532"/>
    </source>
</evidence>
<keyword evidence="3 6" id="KW-1133">Transmembrane helix</keyword>
<dbReference type="GO" id="GO:0005789">
    <property type="term" value="C:endoplasmic reticulum membrane"/>
    <property type="evidence" value="ECO:0007669"/>
    <property type="project" value="TreeGrafter"/>
</dbReference>
<keyword evidence="9" id="KW-1185">Reference proteome</keyword>
<sequence>MPPPPLDLTSHSNASEYTLATVHYRDDGPNTPTTPLMITPTGPTYGATAEPRSPTAPAPNSRKLLFNAALKMSTIFVVSTIVLGGTLYFALPTLEEDDRPLLKIPKSFAQLQSLNYLLKKYRDIYPYRIVVCYVITYLFLQAFSLPGSMYLSILGGAVWGVPRALPLACACVATGATLCYLISAALGPAFLTLPKWKAKLDTWATRIHAQRANIISYLIVIRIAPLPPHWVVNVICPHVGIGLAPFWVSTFFGILGVSVIHTTIGGSLDQMTSADDFHLISWRNFFGLSAVVVGVLIPVGLRYFFGSGVAVQEEEATGGEDEDGDQILAVGPPAAPKYAKNARLVLLQDDEEEFVPYEDGDDDDDEDIILESGPALTRISGVYAGSIRIV</sequence>
<feature type="transmembrane region" description="Helical" evidence="6">
    <location>
        <begin position="244"/>
        <end position="264"/>
    </location>
</feature>
<protein>
    <recommendedName>
        <fullName evidence="7">VTT domain-containing protein</fullName>
    </recommendedName>
</protein>
<evidence type="ECO:0000256" key="5">
    <source>
        <dbReference type="ARBA" id="ARBA00025797"/>
    </source>
</evidence>
<comment type="subcellular location">
    <subcellularLocation>
        <location evidence="1">Membrane</location>
        <topology evidence="1">Multi-pass membrane protein</topology>
    </subcellularLocation>
</comment>
<keyword evidence="2 6" id="KW-0812">Transmembrane</keyword>
<feature type="transmembrane region" description="Helical" evidence="6">
    <location>
        <begin position="285"/>
        <end position="305"/>
    </location>
</feature>
<evidence type="ECO:0000256" key="1">
    <source>
        <dbReference type="ARBA" id="ARBA00004141"/>
    </source>
</evidence>
<feature type="transmembrane region" description="Helical" evidence="6">
    <location>
        <begin position="214"/>
        <end position="232"/>
    </location>
</feature>
<name>A0A166QN33_9AGAM</name>
<comment type="similarity">
    <text evidence="5">Belongs to the TMEM41 family.</text>
</comment>
<dbReference type="InterPro" id="IPR045014">
    <property type="entry name" value="TM41A/B"/>
</dbReference>
<evidence type="ECO:0000256" key="6">
    <source>
        <dbReference type="SAM" id="Phobius"/>
    </source>
</evidence>
<evidence type="ECO:0000259" key="7">
    <source>
        <dbReference type="Pfam" id="PF09335"/>
    </source>
</evidence>
<evidence type="ECO:0000313" key="8">
    <source>
        <dbReference type="EMBL" id="KZP27352.1"/>
    </source>
</evidence>
<evidence type="ECO:0000256" key="3">
    <source>
        <dbReference type="ARBA" id="ARBA00022989"/>
    </source>
</evidence>
<proteinExistence type="inferred from homology"/>
<dbReference type="EMBL" id="KV417509">
    <property type="protein sequence ID" value="KZP27352.1"/>
    <property type="molecule type" value="Genomic_DNA"/>
</dbReference>
<feature type="transmembrane region" description="Helical" evidence="6">
    <location>
        <begin position="68"/>
        <end position="91"/>
    </location>
</feature>
<feature type="domain" description="VTT" evidence="7">
    <location>
        <begin position="146"/>
        <end position="265"/>
    </location>
</feature>
<keyword evidence="4 6" id="KW-0472">Membrane</keyword>
<dbReference type="STRING" id="436010.A0A166QN33"/>
<reference evidence="8 9" key="1">
    <citation type="journal article" date="2016" name="Mol. Biol. Evol.">
        <title>Comparative Genomics of Early-Diverging Mushroom-Forming Fungi Provides Insights into the Origins of Lignocellulose Decay Capabilities.</title>
        <authorList>
            <person name="Nagy L.G."/>
            <person name="Riley R."/>
            <person name="Tritt A."/>
            <person name="Adam C."/>
            <person name="Daum C."/>
            <person name="Floudas D."/>
            <person name="Sun H."/>
            <person name="Yadav J.S."/>
            <person name="Pangilinan J."/>
            <person name="Larsson K.H."/>
            <person name="Matsuura K."/>
            <person name="Barry K."/>
            <person name="Labutti K."/>
            <person name="Kuo R."/>
            <person name="Ohm R.A."/>
            <person name="Bhattacharya S.S."/>
            <person name="Shirouzu T."/>
            <person name="Yoshinaga Y."/>
            <person name="Martin F.M."/>
            <person name="Grigoriev I.V."/>
            <person name="Hibbett D.S."/>
        </authorList>
    </citation>
    <scope>NUCLEOTIDE SEQUENCE [LARGE SCALE GENOMIC DNA]</scope>
    <source>
        <strain evidence="8 9">CBS 109695</strain>
    </source>
</reference>
<feature type="transmembrane region" description="Helical" evidence="6">
    <location>
        <begin position="164"/>
        <end position="193"/>
    </location>
</feature>
<dbReference type="PANTHER" id="PTHR43220:SF18">
    <property type="entry name" value="TRANSMEMBRANE PROTEIN 41B"/>
    <property type="match status" value="1"/>
</dbReference>
<feature type="transmembrane region" description="Helical" evidence="6">
    <location>
        <begin position="125"/>
        <end position="144"/>
    </location>
</feature>
<evidence type="ECO:0000256" key="2">
    <source>
        <dbReference type="ARBA" id="ARBA00022692"/>
    </source>
</evidence>
<dbReference type="InterPro" id="IPR032816">
    <property type="entry name" value="VTT_dom"/>
</dbReference>
<gene>
    <name evidence="8" type="ORF">FIBSPDRAFT_908971</name>
</gene>
<evidence type="ECO:0000256" key="4">
    <source>
        <dbReference type="ARBA" id="ARBA00023136"/>
    </source>
</evidence>
<dbReference type="OrthoDB" id="3364966at2759"/>
<accession>A0A166QN33</accession>
<dbReference type="GO" id="GO:0000045">
    <property type="term" value="P:autophagosome assembly"/>
    <property type="evidence" value="ECO:0007669"/>
    <property type="project" value="TreeGrafter"/>
</dbReference>
<organism evidence="8 9">
    <name type="scientific">Athelia psychrophila</name>
    <dbReference type="NCBI Taxonomy" id="1759441"/>
    <lineage>
        <taxon>Eukaryota</taxon>
        <taxon>Fungi</taxon>
        <taxon>Dikarya</taxon>
        <taxon>Basidiomycota</taxon>
        <taxon>Agaricomycotina</taxon>
        <taxon>Agaricomycetes</taxon>
        <taxon>Agaricomycetidae</taxon>
        <taxon>Atheliales</taxon>
        <taxon>Atheliaceae</taxon>
        <taxon>Athelia</taxon>
    </lineage>
</organism>
<dbReference type="AlphaFoldDB" id="A0A166QN33"/>
<dbReference type="Pfam" id="PF09335">
    <property type="entry name" value="VTT_dom"/>
    <property type="match status" value="1"/>
</dbReference>